<dbReference type="Gene3D" id="1.20.1280.50">
    <property type="match status" value="1"/>
</dbReference>
<proteinExistence type="predicted"/>
<feature type="domain" description="F-box" evidence="1">
    <location>
        <begin position="64"/>
        <end position="100"/>
    </location>
</feature>
<accession>A0A6A6N882</accession>
<dbReference type="Pfam" id="PF03478">
    <property type="entry name" value="Beta-prop_KIB1-4"/>
    <property type="match status" value="1"/>
</dbReference>
<sequence length="438" mass="50356">MDLRSKSLTILNNQYEPAIGNRPFYCFYSSLFSTSATMEEHSGTSSKRLRLSFIEDSFAVKPNWSDLQPELLELIISKLSFVNIIRLKAVCSSWRSFAESYVSFLPRTPWLLLPGNQEHHARCFFSLEDNKVYQIKNISNLFGDDAWCVGSSHGWLVLLDDEAKPFLLNPFSQVRIQLPTIERFVFLVHKSYFIKVLRKGFITRAILSSDPSHDNNYVIVLILGYVSRLAFYKKGVSGWTISNGASRKYCDIIYCNDLFYALTLDNSIEVWDFHASLPIKNREIHPSVPRKIMEATECLRSPHCCQSHLVESSGDLLLVLRYLGKEGKLWVCPYRTQNFHVYRLDSNDPNWVEVDNLKNEVLFLAGNHSMSLSAQDFSGFEKNSIYFTGDIWNQMNKDYSYAGYDLGKFSLEEKITKPFYAFGLGRTGSPSFWIVPNP</sequence>
<name>A0A6A6N882_HEVBR</name>
<evidence type="ECO:0000259" key="2">
    <source>
        <dbReference type="Pfam" id="PF03478"/>
    </source>
</evidence>
<feature type="domain" description="KIB1-4 beta-propeller" evidence="2">
    <location>
        <begin position="124"/>
        <end position="398"/>
    </location>
</feature>
<dbReference type="Proteomes" id="UP000467840">
    <property type="component" value="Chromosome 10"/>
</dbReference>
<keyword evidence="4" id="KW-1185">Reference proteome</keyword>
<protein>
    <recommendedName>
        <fullName evidence="5">F-box domain-containing protein</fullName>
    </recommendedName>
</protein>
<dbReference type="EMBL" id="JAAGAX010000003">
    <property type="protein sequence ID" value="KAF2320768.1"/>
    <property type="molecule type" value="Genomic_DNA"/>
</dbReference>
<dbReference type="InterPro" id="IPR036047">
    <property type="entry name" value="F-box-like_dom_sf"/>
</dbReference>
<dbReference type="PANTHER" id="PTHR44259">
    <property type="entry name" value="OS07G0183000 PROTEIN-RELATED"/>
    <property type="match status" value="1"/>
</dbReference>
<dbReference type="InterPro" id="IPR050942">
    <property type="entry name" value="F-box_BR-signaling"/>
</dbReference>
<evidence type="ECO:0000313" key="4">
    <source>
        <dbReference type="Proteomes" id="UP000467840"/>
    </source>
</evidence>
<organism evidence="3 4">
    <name type="scientific">Hevea brasiliensis</name>
    <name type="common">Para rubber tree</name>
    <name type="synonym">Siphonia brasiliensis</name>
    <dbReference type="NCBI Taxonomy" id="3981"/>
    <lineage>
        <taxon>Eukaryota</taxon>
        <taxon>Viridiplantae</taxon>
        <taxon>Streptophyta</taxon>
        <taxon>Embryophyta</taxon>
        <taxon>Tracheophyta</taxon>
        <taxon>Spermatophyta</taxon>
        <taxon>Magnoliopsida</taxon>
        <taxon>eudicotyledons</taxon>
        <taxon>Gunneridae</taxon>
        <taxon>Pentapetalae</taxon>
        <taxon>rosids</taxon>
        <taxon>fabids</taxon>
        <taxon>Malpighiales</taxon>
        <taxon>Euphorbiaceae</taxon>
        <taxon>Crotonoideae</taxon>
        <taxon>Micrandreae</taxon>
        <taxon>Hevea</taxon>
    </lineage>
</organism>
<dbReference type="PANTHER" id="PTHR44259:SF15">
    <property type="entry name" value="F-BOX PROTEIN KIB2-RELATED"/>
    <property type="match status" value="1"/>
</dbReference>
<comment type="caution">
    <text evidence="3">The sequence shown here is derived from an EMBL/GenBank/DDBJ whole genome shotgun (WGS) entry which is preliminary data.</text>
</comment>
<gene>
    <name evidence="3" type="ORF">GH714_030599</name>
</gene>
<dbReference type="InterPro" id="IPR001810">
    <property type="entry name" value="F-box_dom"/>
</dbReference>
<dbReference type="SUPFAM" id="SSF81383">
    <property type="entry name" value="F-box domain"/>
    <property type="match status" value="1"/>
</dbReference>
<dbReference type="InterPro" id="IPR005174">
    <property type="entry name" value="KIB1-4_b-propeller"/>
</dbReference>
<evidence type="ECO:0000259" key="1">
    <source>
        <dbReference type="Pfam" id="PF00646"/>
    </source>
</evidence>
<evidence type="ECO:0008006" key="5">
    <source>
        <dbReference type="Google" id="ProtNLM"/>
    </source>
</evidence>
<dbReference type="AlphaFoldDB" id="A0A6A6N882"/>
<evidence type="ECO:0000313" key="3">
    <source>
        <dbReference type="EMBL" id="KAF2320768.1"/>
    </source>
</evidence>
<reference evidence="3 4" key="1">
    <citation type="journal article" date="2020" name="Mol. Plant">
        <title>The Chromosome-Based Rubber Tree Genome Provides New Insights into Spurge Genome Evolution and Rubber Biosynthesis.</title>
        <authorList>
            <person name="Liu J."/>
            <person name="Shi C."/>
            <person name="Shi C.C."/>
            <person name="Li W."/>
            <person name="Zhang Q.J."/>
            <person name="Zhang Y."/>
            <person name="Li K."/>
            <person name="Lu H.F."/>
            <person name="Shi C."/>
            <person name="Zhu S.T."/>
            <person name="Xiao Z.Y."/>
            <person name="Nan H."/>
            <person name="Yue Y."/>
            <person name="Zhu X.G."/>
            <person name="Wu Y."/>
            <person name="Hong X.N."/>
            <person name="Fan G.Y."/>
            <person name="Tong Y."/>
            <person name="Zhang D."/>
            <person name="Mao C.L."/>
            <person name="Liu Y.L."/>
            <person name="Hao S.J."/>
            <person name="Liu W.Q."/>
            <person name="Lv M.Q."/>
            <person name="Zhang H.B."/>
            <person name="Liu Y."/>
            <person name="Hu-Tang G.R."/>
            <person name="Wang J.P."/>
            <person name="Wang J.H."/>
            <person name="Sun Y.H."/>
            <person name="Ni S.B."/>
            <person name="Chen W.B."/>
            <person name="Zhang X.C."/>
            <person name="Jiao Y.N."/>
            <person name="Eichler E.E."/>
            <person name="Li G.H."/>
            <person name="Liu X."/>
            <person name="Gao L.Z."/>
        </authorList>
    </citation>
    <scope>NUCLEOTIDE SEQUENCE [LARGE SCALE GENOMIC DNA]</scope>
    <source>
        <strain evidence="4">cv. GT1</strain>
        <tissue evidence="3">Leaf</tissue>
    </source>
</reference>
<dbReference type="Pfam" id="PF00646">
    <property type="entry name" value="F-box"/>
    <property type="match status" value="1"/>
</dbReference>